<dbReference type="SMART" id="SM00345">
    <property type="entry name" value="HTH_GNTR"/>
    <property type="match status" value="1"/>
</dbReference>
<dbReference type="SMART" id="SM00866">
    <property type="entry name" value="UTRA"/>
    <property type="match status" value="1"/>
</dbReference>
<dbReference type="PRINTS" id="PR00035">
    <property type="entry name" value="HTHGNTR"/>
</dbReference>
<keyword evidence="3" id="KW-0804">Transcription</keyword>
<dbReference type="Gene3D" id="1.10.10.10">
    <property type="entry name" value="Winged helix-like DNA-binding domain superfamily/Winged helix DNA-binding domain"/>
    <property type="match status" value="1"/>
</dbReference>
<dbReference type="InterPro" id="IPR036388">
    <property type="entry name" value="WH-like_DNA-bd_sf"/>
</dbReference>
<dbReference type="NCBIfam" id="NF008491">
    <property type="entry name" value="PRK11402.1"/>
    <property type="match status" value="1"/>
</dbReference>
<dbReference type="Proteomes" id="UP000182783">
    <property type="component" value="Unassembled WGS sequence"/>
</dbReference>
<dbReference type="PROSITE" id="PS50949">
    <property type="entry name" value="HTH_GNTR"/>
    <property type="match status" value="1"/>
</dbReference>
<organism evidence="5 6">
    <name type="scientific">Paenibacillus jilunlii</name>
    <dbReference type="NCBI Taxonomy" id="682956"/>
    <lineage>
        <taxon>Bacteria</taxon>
        <taxon>Bacillati</taxon>
        <taxon>Bacillota</taxon>
        <taxon>Bacilli</taxon>
        <taxon>Bacillales</taxon>
        <taxon>Paenibacillaceae</taxon>
        <taxon>Paenibacillus</taxon>
    </lineage>
</organism>
<dbReference type="InterPro" id="IPR011663">
    <property type="entry name" value="UTRA"/>
</dbReference>
<dbReference type="InterPro" id="IPR000524">
    <property type="entry name" value="Tscrpt_reg_HTH_GntR"/>
</dbReference>
<dbReference type="GO" id="GO:0045892">
    <property type="term" value="P:negative regulation of DNA-templated transcription"/>
    <property type="evidence" value="ECO:0007669"/>
    <property type="project" value="TreeGrafter"/>
</dbReference>
<reference evidence="5 6" key="1">
    <citation type="submission" date="2016-10" db="EMBL/GenBank/DDBJ databases">
        <authorList>
            <person name="de Groot N.N."/>
        </authorList>
    </citation>
    <scope>NUCLEOTIDE SEQUENCE [LARGE SCALE GENOMIC DNA]</scope>
    <source>
        <strain evidence="5 6">CGMCC 1.10239</strain>
    </source>
</reference>
<dbReference type="Pfam" id="PF07702">
    <property type="entry name" value="UTRA"/>
    <property type="match status" value="1"/>
</dbReference>
<dbReference type="Pfam" id="PF00392">
    <property type="entry name" value="GntR"/>
    <property type="match status" value="1"/>
</dbReference>
<keyword evidence="1" id="KW-0805">Transcription regulation</keyword>
<keyword evidence="2" id="KW-0238">DNA-binding</keyword>
<dbReference type="InterPro" id="IPR036390">
    <property type="entry name" value="WH_DNA-bd_sf"/>
</dbReference>
<feature type="domain" description="HTH gntR-type" evidence="4">
    <location>
        <begin position="24"/>
        <end position="92"/>
    </location>
</feature>
<dbReference type="AlphaFoldDB" id="A0A1G9TRL4"/>
<dbReference type="PANTHER" id="PTHR44846:SF1">
    <property type="entry name" value="MANNOSYL-D-GLYCERATE TRANSPORT_METABOLISM SYSTEM REPRESSOR MNGR-RELATED"/>
    <property type="match status" value="1"/>
</dbReference>
<dbReference type="PANTHER" id="PTHR44846">
    <property type="entry name" value="MANNOSYL-D-GLYCERATE TRANSPORT/METABOLISM SYSTEM REPRESSOR MNGR-RELATED"/>
    <property type="match status" value="1"/>
</dbReference>
<gene>
    <name evidence="5" type="ORF">SAMN05216191_113159</name>
</gene>
<accession>A0A1G9TRL4</accession>
<dbReference type="Gene3D" id="3.40.1410.10">
    <property type="entry name" value="Chorismate lyase-like"/>
    <property type="match status" value="1"/>
</dbReference>
<evidence type="ECO:0000313" key="5">
    <source>
        <dbReference type="EMBL" id="SDM50302.1"/>
    </source>
</evidence>
<protein>
    <submittedName>
        <fullName evidence="5">GntR family transcriptional regulator, frlABCD operon transcriptional regulator</fullName>
    </submittedName>
</protein>
<evidence type="ECO:0000259" key="4">
    <source>
        <dbReference type="PROSITE" id="PS50949"/>
    </source>
</evidence>
<name>A0A1G9TRL4_9BACL</name>
<proteinExistence type="predicted"/>
<dbReference type="SUPFAM" id="SSF64288">
    <property type="entry name" value="Chorismate lyase-like"/>
    <property type="match status" value="1"/>
</dbReference>
<evidence type="ECO:0000256" key="2">
    <source>
        <dbReference type="ARBA" id="ARBA00023125"/>
    </source>
</evidence>
<evidence type="ECO:0000256" key="1">
    <source>
        <dbReference type="ARBA" id="ARBA00023015"/>
    </source>
</evidence>
<dbReference type="FunFam" id="1.10.10.10:FF:000079">
    <property type="entry name" value="GntR family transcriptional regulator"/>
    <property type="match status" value="1"/>
</dbReference>
<dbReference type="InterPro" id="IPR050679">
    <property type="entry name" value="Bact_HTH_transcr_reg"/>
</dbReference>
<dbReference type="CDD" id="cd07377">
    <property type="entry name" value="WHTH_GntR"/>
    <property type="match status" value="1"/>
</dbReference>
<sequence length="261" mass="29430">MYYNGGGNPLNGSVGMKLNNLSQKPLYFQLKQILKEDVERGVYKAGQQLPPEAELCEMYGVSRITARRAITDLVEEGILHRQQGKGTYVKEAKVMRELISVGGFSELTTASGKTPSSQILFNKVIQADEKLAKTFNIALHDPILNVHRLLFIDNEPFIIETSYYPLNLLPDLEKHIGESASTYSILKKRYNVELCRSEKTLEVVAASEYDADLFRCDRGTSLFAIEKASYDKTDRLIHLSNSLYMTNKVIFTIDTKKSGTF</sequence>
<dbReference type="EMBL" id="FNGM01000013">
    <property type="protein sequence ID" value="SDM50302.1"/>
    <property type="molecule type" value="Genomic_DNA"/>
</dbReference>
<dbReference type="GO" id="GO:0003700">
    <property type="term" value="F:DNA-binding transcription factor activity"/>
    <property type="evidence" value="ECO:0007669"/>
    <property type="project" value="InterPro"/>
</dbReference>
<dbReference type="InterPro" id="IPR028978">
    <property type="entry name" value="Chorismate_lyase_/UTRA_dom_sf"/>
</dbReference>
<evidence type="ECO:0000313" key="6">
    <source>
        <dbReference type="Proteomes" id="UP000182783"/>
    </source>
</evidence>
<dbReference type="GO" id="GO:0003677">
    <property type="term" value="F:DNA binding"/>
    <property type="evidence" value="ECO:0007669"/>
    <property type="project" value="UniProtKB-KW"/>
</dbReference>
<evidence type="ECO:0000256" key="3">
    <source>
        <dbReference type="ARBA" id="ARBA00023163"/>
    </source>
</evidence>
<dbReference type="SUPFAM" id="SSF46785">
    <property type="entry name" value="Winged helix' DNA-binding domain"/>
    <property type="match status" value="1"/>
</dbReference>